<evidence type="ECO:0000313" key="2">
    <source>
        <dbReference type="EMBL" id="ANV80439.1"/>
    </source>
</evidence>
<feature type="transmembrane region" description="Helical" evidence="1">
    <location>
        <begin position="469"/>
        <end position="488"/>
    </location>
</feature>
<protein>
    <submittedName>
        <fullName evidence="2">Uncharacterized protein</fullName>
    </submittedName>
</protein>
<reference evidence="2" key="2">
    <citation type="journal article" date="2015" name="ISME J.">
        <title>A new class of marine Euryarchaeota group II from the Mediterranean deep chlorophyll maximum.</title>
        <authorList>
            <person name="Martin-Cuadrado A.B."/>
            <person name="Garcia-Heredia I."/>
            <person name="Molto A.G."/>
            <person name="Lopez-Ubeda R."/>
            <person name="Kimes N."/>
            <person name="Lopez-Garcia P."/>
            <person name="Moreira D."/>
            <person name="Rodriguez-Valera F."/>
        </authorList>
    </citation>
    <scope>NUCLEOTIDE SEQUENCE</scope>
</reference>
<organism evidence="2">
    <name type="scientific">uncultured Poseidoniia archaeon</name>
    <dbReference type="NCBI Taxonomy" id="1697135"/>
    <lineage>
        <taxon>Archaea</taxon>
        <taxon>Methanobacteriati</taxon>
        <taxon>Thermoplasmatota</taxon>
        <taxon>Candidatus Poseidoniia</taxon>
        <taxon>environmental samples</taxon>
    </lineage>
</organism>
<evidence type="ECO:0000256" key="1">
    <source>
        <dbReference type="SAM" id="Phobius"/>
    </source>
</evidence>
<dbReference type="EMBL" id="KP211886">
    <property type="protein sequence ID" value="ANV80401.1"/>
    <property type="molecule type" value="Genomic_DNA"/>
</dbReference>
<reference evidence="2" key="1">
    <citation type="submission" date="2014-11" db="EMBL/GenBank/DDBJ databases">
        <authorList>
            <person name="Zhu J."/>
            <person name="Qi W."/>
            <person name="Song R."/>
        </authorList>
    </citation>
    <scope>NUCLEOTIDE SEQUENCE</scope>
</reference>
<accession>A0A1B1TDS3</accession>
<keyword evidence="1" id="KW-1133">Transmembrane helix</keyword>
<name>A0A1B1TDS3_9ARCH</name>
<dbReference type="AlphaFoldDB" id="A0A1B1TDS3"/>
<keyword evidence="1" id="KW-0472">Membrane</keyword>
<proteinExistence type="predicted"/>
<sequence>MSNGQKIMKYIRLILILLFLNSLNPILNNVNAQENNYYQSINFDSDYPLNVNNSTMIYGYATSNQNSITISWKLEYLDILYDSGQLSLNSESNNFQNPTYQWQIFLDFLSYPSSCTCYLTVILESISPQMIIKPIFFSLDNEILKPALIINDNPNNLFSDKIYFSGNAWSYDGFLPNLYWNAVKTNSQASSCKLDSSVILTNSIETQPYSISQFSFENELDISNFDDGFYSLYLWANTFHNSNSLNSEFFCIFIQVDNNEPISTIQSQDNLELLEGFSPILFDGSVSSDPFFGRSKLNFVWVLSQFMPNLNDNKFHLEVINVSSGDDQRTFLIDSLNAGNYSLILTVTDECGLSNSSSIDFSITNMAPIAKLSVDDIEIFDGDSLILLPNQEIDLDASESSDTENDILSLGCIWKVNNVPFYEGCKRTFSWPDSISEDEFILSLEVTDNDNLISQISINIKSESSREEAYFSLTLLLFSIIFISYAFYKRYNIMDEKIPKW</sequence>
<keyword evidence="1" id="KW-0812">Transmembrane</keyword>
<dbReference type="EMBL" id="KP211887">
    <property type="protein sequence ID" value="ANV80439.1"/>
    <property type="molecule type" value="Genomic_DNA"/>
</dbReference>